<evidence type="ECO:0000313" key="4">
    <source>
        <dbReference type="Proteomes" id="UP001176940"/>
    </source>
</evidence>
<dbReference type="Proteomes" id="UP001176940">
    <property type="component" value="Unassembled WGS sequence"/>
</dbReference>
<dbReference type="EMBL" id="CAUEEQ010028707">
    <property type="protein sequence ID" value="CAJ0948642.1"/>
    <property type="molecule type" value="Genomic_DNA"/>
</dbReference>
<evidence type="ECO:0000259" key="2">
    <source>
        <dbReference type="SMART" id="SM00645"/>
    </source>
</evidence>
<keyword evidence="4" id="KW-1185">Reference proteome</keyword>
<dbReference type="SUPFAM" id="SSF54001">
    <property type="entry name" value="Cysteine proteinases"/>
    <property type="match status" value="1"/>
</dbReference>
<comment type="similarity">
    <text evidence="1">Belongs to the peptidase C1 family.</text>
</comment>
<sequence>VLDCGPCEAGCRGGYVWNAYITVMKQKGLVNERDYEYAGVTRKCRSTSSSKTSIYDFLMLPKNEHAMANYLKNNGTIAVAINGIFLKDYIGGVMEQKSCDANSVDHAVLLVGYHLKDKQPHWILKNSWGENWGENN</sequence>
<accession>A0ABN9LRE8</accession>
<evidence type="ECO:0000313" key="3">
    <source>
        <dbReference type="EMBL" id="CAJ0948642.1"/>
    </source>
</evidence>
<reference evidence="3" key="1">
    <citation type="submission" date="2023-07" db="EMBL/GenBank/DDBJ databases">
        <authorList>
            <person name="Stuckert A."/>
        </authorList>
    </citation>
    <scope>NUCLEOTIDE SEQUENCE</scope>
</reference>
<dbReference type="Gene3D" id="3.90.70.10">
    <property type="entry name" value="Cysteine proteinases"/>
    <property type="match status" value="1"/>
</dbReference>
<dbReference type="InterPro" id="IPR025660">
    <property type="entry name" value="Pept_his_AS"/>
</dbReference>
<name>A0ABN9LRE8_9NEOB</name>
<dbReference type="PROSITE" id="PS00639">
    <property type="entry name" value="THIOL_PROTEASE_HIS"/>
    <property type="match status" value="1"/>
</dbReference>
<organism evidence="3 4">
    <name type="scientific">Ranitomeya imitator</name>
    <name type="common">mimic poison frog</name>
    <dbReference type="NCBI Taxonomy" id="111125"/>
    <lineage>
        <taxon>Eukaryota</taxon>
        <taxon>Metazoa</taxon>
        <taxon>Chordata</taxon>
        <taxon>Craniata</taxon>
        <taxon>Vertebrata</taxon>
        <taxon>Euteleostomi</taxon>
        <taxon>Amphibia</taxon>
        <taxon>Batrachia</taxon>
        <taxon>Anura</taxon>
        <taxon>Neobatrachia</taxon>
        <taxon>Hyloidea</taxon>
        <taxon>Dendrobatidae</taxon>
        <taxon>Dendrobatinae</taxon>
        <taxon>Ranitomeya</taxon>
    </lineage>
</organism>
<dbReference type="SMART" id="SM00645">
    <property type="entry name" value="Pept_C1"/>
    <property type="match status" value="1"/>
</dbReference>
<proteinExistence type="inferred from homology"/>
<dbReference type="InterPro" id="IPR013128">
    <property type="entry name" value="Peptidase_C1A"/>
</dbReference>
<gene>
    <name evidence="3" type="ORF">RIMI_LOCUS12223565</name>
</gene>
<comment type="caution">
    <text evidence="3">The sequence shown here is derived from an EMBL/GenBank/DDBJ whole genome shotgun (WGS) entry which is preliminary data.</text>
</comment>
<evidence type="ECO:0000256" key="1">
    <source>
        <dbReference type="ARBA" id="ARBA00008455"/>
    </source>
</evidence>
<dbReference type="PANTHER" id="PTHR12411">
    <property type="entry name" value="CYSTEINE PROTEASE FAMILY C1-RELATED"/>
    <property type="match status" value="1"/>
</dbReference>
<dbReference type="InterPro" id="IPR000668">
    <property type="entry name" value="Peptidase_C1A_C"/>
</dbReference>
<dbReference type="InterPro" id="IPR038765">
    <property type="entry name" value="Papain-like_cys_pep_sf"/>
</dbReference>
<feature type="non-terminal residue" evidence="3">
    <location>
        <position position="1"/>
    </location>
</feature>
<feature type="domain" description="Peptidase C1A papain C-terminal" evidence="2">
    <location>
        <begin position="3"/>
        <end position="136"/>
    </location>
</feature>
<dbReference type="Pfam" id="PF00112">
    <property type="entry name" value="Peptidase_C1"/>
    <property type="match status" value="1"/>
</dbReference>
<protein>
    <recommendedName>
        <fullName evidence="2">Peptidase C1A papain C-terminal domain-containing protein</fullName>
    </recommendedName>
</protein>